<name>C4XTH9_SOLM1</name>
<feature type="modified residue" description="4-aspartylphosphate" evidence="6">
    <location>
        <position position="58"/>
    </location>
</feature>
<keyword evidence="1 6" id="KW-0597">Phosphoprotein</keyword>
<dbReference type="KEGG" id="dma:DMR_24850"/>
<evidence type="ECO:0000256" key="3">
    <source>
        <dbReference type="ARBA" id="ARBA00023015"/>
    </source>
</evidence>
<keyword evidence="4" id="KW-0238">DNA-binding</keyword>
<dbReference type="InterPro" id="IPR001789">
    <property type="entry name" value="Sig_transdc_resp-reg_receiver"/>
</dbReference>
<dbReference type="InterPro" id="IPR011006">
    <property type="entry name" value="CheY-like_superfamily"/>
</dbReference>
<dbReference type="GO" id="GO:0006355">
    <property type="term" value="P:regulation of DNA-templated transcription"/>
    <property type="evidence" value="ECO:0007669"/>
    <property type="project" value="TreeGrafter"/>
</dbReference>
<evidence type="ECO:0000313" key="9">
    <source>
        <dbReference type="Proteomes" id="UP000009071"/>
    </source>
</evidence>
<evidence type="ECO:0000256" key="1">
    <source>
        <dbReference type="ARBA" id="ARBA00022553"/>
    </source>
</evidence>
<accession>C4XTH9</accession>
<dbReference type="Proteomes" id="UP000009071">
    <property type="component" value="Chromosome"/>
</dbReference>
<keyword evidence="9" id="KW-1185">Reference proteome</keyword>
<keyword evidence="3" id="KW-0805">Transcription regulation</keyword>
<proteinExistence type="predicted"/>
<evidence type="ECO:0000256" key="4">
    <source>
        <dbReference type="ARBA" id="ARBA00023125"/>
    </source>
</evidence>
<keyword evidence="5" id="KW-0804">Transcription</keyword>
<evidence type="ECO:0000256" key="2">
    <source>
        <dbReference type="ARBA" id="ARBA00023012"/>
    </source>
</evidence>
<dbReference type="eggNOG" id="COG0745">
    <property type="taxonomic scope" value="Bacteria"/>
</dbReference>
<evidence type="ECO:0000256" key="5">
    <source>
        <dbReference type="ARBA" id="ARBA00023163"/>
    </source>
</evidence>
<evidence type="ECO:0000259" key="7">
    <source>
        <dbReference type="PROSITE" id="PS50110"/>
    </source>
</evidence>
<dbReference type="Gene3D" id="3.40.50.2300">
    <property type="match status" value="1"/>
</dbReference>
<keyword evidence="2" id="KW-0902">Two-component regulatory system</keyword>
<dbReference type="PANTHER" id="PTHR48111">
    <property type="entry name" value="REGULATOR OF RPOS"/>
    <property type="match status" value="1"/>
</dbReference>
<dbReference type="HOGENOM" id="CLU_000445_69_8_7"/>
<dbReference type="SMART" id="SM00448">
    <property type="entry name" value="REC"/>
    <property type="match status" value="1"/>
</dbReference>
<dbReference type="EMBL" id="AP010904">
    <property type="protein sequence ID" value="BAH75976.1"/>
    <property type="molecule type" value="Genomic_DNA"/>
</dbReference>
<dbReference type="PANTHER" id="PTHR48111:SF1">
    <property type="entry name" value="TWO-COMPONENT RESPONSE REGULATOR ORR33"/>
    <property type="match status" value="1"/>
</dbReference>
<dbReference type="GO" id="GO:0000976">
    <property type="term" value="F:transcription cis-regulatory region binding"/>
    <property type="evidence" value="ECO:0007669"/>
    <property type="project" value="TreeGrafter"/>
</dbReference>
<reference evidence="8 9" key="1">
    <citation type="journal article" date="2009" name="Genome Res.">
        <title>Whole genome sequence of Desulfovibrio magneticus strain RS-1 revealed common gene clusters in magnetotactic bacteria.</title>
        <authorList>
            <person name="Nakazawa H."/>
            <person name="Arakaki A."/>
            <person name="Narita-Yamada S."/>
            <person name="Yashiro I."/>
            <person name="Jinno K."/>
            <person name="Aoki N."/>
            <person name="Tsuruyama A."/>
            <person name="Okamura Y."/>
            <person name="Tanikawa S."/>
            <person name="Fujita N."/>
            <person name="Takeyama H."/>
            <person name="Matsunaga T."/>
        </authorList>
    </citation>
    <scope>NUCLEOTIDE SEQUENCE [LARGE SCALE GENOMIC DNA]</scope>
    <source>
        <strain evidence="9">ATCC 700980 / DSM 13731 / RS-1</strain>
    </source>
</reference>
<sequence>MSQHRQRLFIVEDEERIRHNLLLFFEDYEDELEVRTAATAEEALERLREEQADICLVDMRLPGINGNEFIRIAGEMGYCEHYLLHTGSIDLLDPETLAEIGLTSDDAFIKPCDLHEILHRIRQLRQQSES</sequence>
<dbReference type="OrthoDB" id="9802155at2"/>
<dbReference type="PROSITE" id="PS50110">
    <property type="entry name" value="RESPONSE_REGULATORY"/>
    <property type="match status" value="1"/>
</dbReference>
<dbReference type="InterPro" id="IPR039420">
    <property type="entry name" value="WalR-like"/>
</dbReference>
<dbReference type="Pfam" id="PF00072">
    <property type="entry name" value="Response_reg"/>
    <property type="match status" value="1"/>
</dbReference>
<dbReference type="SUPFAM" id="SSF52172">
    <property type="entry name" value="CheY-like"/>
    <property type="match status" value="1"/>
</dbReference>
<dbReference type="AlphaFoldDB" id="C4XTH9"/>
<dbReference type="RefSeq" id="WP_015861155.1">
    <property type="nucleotide sequence ID" value="NC_012796.1"/>
</dbReference>
<dbReference type="STRING" id="573370.DMR_24850"/>
<evidence type="ECO:0000256" key="6">
    <source>
        <dbReference type="PROSITE-ProRule" id="PRU00169"/>
    </source>
</evidence>
<protein>
    <submittedName>
        <fullName evidence="8">Response regulator receiver protein</fullName>
    </submittedName>
</protein>
<feature type="domain" description="Response regulatory" evidence="7">
    <location>
        <begin position="7"/>
        <end position="125"/>
    </location>
</feature>
<gene>
    <name evidence="8" type="ordered locus">DMR_24850</name>
</gene>
<organism evidence="8 9">
    <name type="scientific">Solidesulfovibrio magneticus (strain ATCC 700980 / DSM 13731 / RS-1)</name>
    <name type="common">Desulfovibrio magneticus</name>
    <dbReference type="NCBI Taxonomy" id="573370"/>
    <lineage>
        <taxon>Bacteria</taxon>
        <taxon>Pseudomonadati</taxon>
        <taxon>Thermodesulfobacteriota</taxon>
        <taxon>Desulfovibrionia</taxon>
        <taxon>Desulfovibrionales</taxon>
        <taxon>Desulfovibrionaceae</taxon>
        <taxon>Solidesulfovibrio</taxon>
    </lineage>
</organism>
<dbReference type="GO" id="GO:0005829">
    <property type="term" value="C:cytosol"/>
    <property type="evidence" value="ECO:0007669"/>
    <property type="project" value="TreeGrafter"/>
</dbReference>
<evidence type="ECO:0000313" key="8">
    <source>
        <dbReference type="EMBL" id="BAH75976.1"/>
    </source>
</evidence>
<dbReference type="GO" id="GO:0032993">
    <property type="term" value="C:protein-DNA complex"/>
    <property type="evidence" value="ECO:0007669"/>
    <property type="project" value="TreeGrafter"/>
</dbReference>
<dbReference type="GO" id="GO:0000156">
    <property type="term" value="F:phosphorelay response regulator activity"/>
    <property type="evidence" value="ECO:0007669"/>
    <property type="project" value="TreeGrafter"/>
</dbReference>